<dbReference type="RefSeq" id="WP_376809463.1">
    <property type="nucleotide sequence ID" value="NZ_JBHTAC010000042.1"/>
</dbReference>
<dbReference type="EMBL" id="JBHTAC010000042">
    <property type="protein sequence ID" value="MFC7246668.1"/>
    <property type="molecule type" value="Genomic_DNA"/>
</dbReference>
<keyword evidence="2" id="KW-1133">Transmembrane helix</keyword>
<protein>
    <recommendedName>
        <fullName evidence="5">DUF3093 family protein</fullName>
    </recommendedName>
</protein>
<accession>A0ABW2H5N8</accession>
<feature type="region of interest" description="Disordered" evidence="1">
    <location>
        <begin position="158"/>
        <end position="215"/>
    </location>
</feature>
<keyword evidence="2" id="KW-0472">Membrane</keyword>
<dbReference type="Proteomes" id="UP001596392">
    <property type="component" value="Unassembled WGS sequence"/>
</dbReference>
<comment type="caution">
    <text evidence="3">The sequence shown here is derived from an EMBL/GenBank/DDBJ whole genome shotgun (WGS) entry which is preliminary data.</text>
</comment>
<reference evidence="4" key="1">
    <citation type="journal article" date="2019" name="Int. J. Syst. Evol. Microbiol.">
        <title>The Global Catalogue of Microorganisms (GCM) 10K type strain sequencing project: providing services to taxonomists for standard genome sequencing and annotation.</title>
        <authorList>
            <consortium name="The Broad Institute Genomics Platform"/>
            <consortium name="The Broad Institute Genome Sequencing Center for Infectious Disease"/>
            <person name="Wu L."/>
            <person name="Ma J."/>
        </authorList>
    </citation>
    <scope>NUCLEOTIDE SEQUENCE [LARGE SCALE GENOMIC DNA]</scope>
    <source>
        <strain evidence="4">CGMCC 1.9106</strain>
    </source>
</reference>
<feature type="transmembrane region" description="Helical" evidence="2">
    <location>
        <begin position="16"/>
        <end position="35"/>
    </location>
</feature>
<evidence type="ECO:0000313" key="3">
    <source>
        <dbReference type="EMBL" id="MFC7246668.1"/>
    </source>
</evidence>
<evidence type="ECO:0000313" key="4">
    <source>
        <dbReference type="Proteomes" id="UP001596392"/>
    </source>
</evidence>
<keyword evidence="2" id="KW-0812">Transmembrane</keyword>
<name>A0ABW2H5N8_9ACTN</name>
<gene>
    <name evidence="3" type="ORF">ACFQO7_29660</name>
</gene>
<evidence type="ECO:0000256" key="2">
    <source>
        <dbReference type="SAM" id="Phobius"/>
    </source>
</evidence>
<proteinExistence type="predicted"/>
<evidence type="ECO:0000256" key="1">
    <source>
        <dbReference type="SAM" id="MobiDB-lite"/>
    </source>
</evidence>
<keyword evidence="4" id="KW-1185">Reference proteome</keyword>
<evidence type="ECO:0008006" key="5">
    <source>
        <dbReference type="Google" id="ProtNLM"/>
    </source>
</evidence>
<sequence length="235" mass="25397">MAPRSSGQVALRALPLWFWWVSMAVFALAPVMLLLTSGHRSAAFLTLVSLGYAVGLGRKLQQRSAEREHAAQVAQGTVPSWSLLKVEAVELVEDDWPGLVRVRLVDADGRAATFVDKIPIFFEEFTSATALPAPGHVRCWVVESTRDGTGRRLVVSTAMDGVTSEDGRSESTSGRIRSRRPTGSGPAPERARPTAPPVRSPRSSATTAHDRGLPDQQLASMLLRADFSALSTVRL</sequence>
<organism evidence="3 4">
    <name type="scientific">Catellatospora aurea</name>
    <dbReference type="NCBI Taxonomy" id="1337874"/>
    <lineage>
        <taxon>Bacteria</taxon>
        <taxon>Bacillati</taxon>
        <taxon>Actinomycetota</taxon>
        <taxon>Actinomycetes</taxon>
        <taxon>Micromonosporales</taxon>
        <taxon>Micromonosporaceae</taxon>
        <taxon>Catellatospora</taxon>
    </lineage>
</organism>